<feature type="region of interest" description="Disordered" evidence="1">
    <location>
        <begin position="568"/>
        <end position="691"/>
    </location>
</feature>
<dbReference type="Proteomes" id="UP001360953">
    <property type="component" value="Unassembled WGS sequence"/>
</dbReference>
<dbReference type="GeneID" id="92036570"/>
<evidence type="ECO:0000313" key="2">
    <source>
        <dbReference type="EMBL" id="KAK7535102.1"/>
    </source>
</evidence>
<feature type="compositionally biased region" description="Basic and acidic residues" evidence="1">
    <location>
        <begin position="681"/>
        <end position="691"/>
    </location>
</feature>
<evidence type="ECO:0000256" key="1">
    <source>
        <dbReference type="SAM" id="MobiDB-lite"/>
    </source>
</evidence>
<organism evidence="2 3">
    <name type="scientific">Phyllosticta citribraziliensis</name>
    <dbReference type="NCBI Taxonomy" id="989973"/>
    <lineage>
        <taxon>Eukaryota</taxon>
        <taxon>Fungi</taxon>
        <taxon>Dikarya</taxon>
        <taxon>Ascomycota</taxon>
        <taxon>Pezizomycotina</taxon>
        <taxon>Dothideomycetes</taxon>
        <taxon>Dothideomycetes incertae sedis</taxon>
        <taxon>Botryosphaeriales</taxon>
        <taxon>Phyllostictaceae</taxon>
        <taxon>Phyllosticta</taxon>
    </lineage>
</organism>
<feature type="compositionally biased region" description="Basic and acidic residues" evidence="1">
    <location>
        <begin position="227"/>
        <end position="236"/>
    </location>
</feature>
<accession>A0ABR1LIQ5</accession>
<feature type="region of interest" description="Disordered" evidence="1">
    <location>
        <begin position="264"/>
        <end position="373"/>
    </location>
</feature>
<name>A0ABR1LIQ5_9PEZI</name>
<feature type="compositionally biased region" description="Polar residues" evidence="1">
    <location>
        <begin position="295"/>
        <end position="308"/>
    </location>
</feature>
<reference evidence="2 3" key="1">
    <citation type="submission" date="2024-04" db="EMBL/GenBank/DDBJ databases">
        <title>Phyllosticta paracitricarpa is synonymous to the EU quarantine fungus P. citricarpa based on phylogenomic analyses.</title>
        <authorList>
            <consortium name="Lawrence Berkeley National Laboratory"/>
            <person name="Van ingen-buijs V.A."/>
            <person name="Van westerhoven A.C."/>
            <person name="Haridas S."/>
            <person name="Skiadas P."/>
            <person name="Martin F."/>
            <person name="Groenewald J.Z."/>
            <person name="Crous P.W."/>
            <person name="Seidl M.F."/>
        </authorList>
    </citation>
    <scope>NUCLEOTIDE SEQUENCE [LARGE SCALE GENOMIC DNA]</scope>
    <source>
        <strain evidence="2 3">CPC 17464</strain>
    </source>
</reference>
<evidence type="ECO:0000313" key="3">
    <source>
        <dbReference type="Proteomes" id="UP001360953"/>
    </source>
</evidence>
<feature type="compositionally biased region" description="Basic and acidic residues" evidence="1">
    <location>
        <begin position="208"/>
        <end position="219"/>
    </location>
</feature>
<feature type="compositionally biased region" description="Basic and acidic residues" evidence="1">
    <location>
        <begin position="328"/>
        <end position="359"/>
    </location>
</feature>
<comment type="caution">
    <text evidence="2">The sequence shown here is derived from an EMBL/GenBank/DDBJ whole genome shotgun (WGS) entry which is preliminary data.</text>
</comment>
<keyword evidence="3" id="KW-1185">Reference proteome</keyword>
<feature type="region of interest" description="Disordered" evidence="1">
    <location>
        <begin position="159"/>
        <end position="238"/>
    </location>
</feature>
<dbReference type="RefSeq" id="XP_066653827.1">
    <property type="nucleotide sequence ID" value="XM_066803664.1"/>
</dbReference>
<feature type="compositionally biased region" description="Polar residues" evidence="1">
    <location>
        <begin position="271"/>
        <end position="285"/>
    </location>
</feature>
<sequence>MDTADRSLTSEEEAILDEIKLPYYNIVTEALVRCLMSQYLSYSIAEAAVQDLSVPHSQYGGPSDMCGLQMSGLFGDYLVEDQIRIRGGCQNLSARIIIALCETPESLRNKVVICFWRHLKTCFGEDCSKWPDDLGLLPFIRKSVDAMGSEASVLEAHFSGTEGLPPSDHVPESHSYPSTYRIPLEHTRPRTLQELLDDVPKTPKRHRGASEKKIDKPSEEASGTNQAKERESDLESKVSGSDLPVVYRARQLLEDSARFWESFGKDKTRSTSEASTASKSGEAFSTTRTRARRTGSQASNTSRPSNPSRARRDGSDASNTSRASETFEEFKARARPTGSDDRTASRSREDFEGLKEHPTRAKAHNNHASPSHIADGGAKHRMCNYFHGQLETCYHQFRTFEFCVSIWSKTVAQIGDDPASIPLFRSLDAHKTSTWELLRYTQETLVEQIQSLAPQVRHDFTPAFIESAENIFGESDQTRWPTGMLLTRHLRQWDMERTSLVNNNTPQCFHCHFQPLVNYTTLECCHCHCQSLVNNNTLQHCHRHCQSLVNNNTLERCHCHSQSLVSNNTLQPLPPPSGVERTIEGPPSKRQKTERGEGESESALPSIVVSPPGEHRASLLPPLDNPMIPTSQLPQWKLEPDSNENEAPRTSGFGDSTAQQQQTRIKTEPDTETTEAQTGSGRKDSLYPRQQ</sequence>
<protein>
    <submittedName>
        <fullName evidence="2">Uncharacterized protein</fullName>
    </submittedName>
</protein>
<gene>
    <name evidence="2" type="ORF">J3D65DRAFT_678504</name>
</gene>
<dbReference type="EMBL" id="JBBPEH010000008">
    <property type="protein sequence ID" value="KAK7535102.1"/>
    <property type="molecule type" value="Genomic_DNA"/>
</dbReference>
<feature type="compositionally biased region" description="Polar residues" evidence="1">
    <location>
        <begin position="653"/>
        <end position="664"/>
    </location>
</feature>
<proteinExistence type="predicted"/>